<dbReference type="InterPro" id="IPR010652">
    <property type="entry name" value="DUF1232"/>
</dbReference>
<dbReference type="GO" id="GO:0012505">
    <property type="term" value="C:endomembrane system"/>
    <property type="evidence" value="ECO:0007669"/>
    <property type="project" value="UniProtKB-SubCell"/>
</dbReference>
<evidence type="ECO:0000313" key="6">
    <source>
        <dbReference type="EMBL" id="MBN7798080.1"/>
    </source>
</evidence>
<dbReference type="Proteomes" id="UP000664303">
    <property type="component" value="Unassembled WGS sequence"/>
</dbReference>
<keyword evidence="4" id="KW-0472">Membrane</keyword>
<feature type="domain" description="DUF1232" evidence="5">
    <location>
        <begin position="56"/>
        <end position="92"/>
    </location>
</feature>
<evidence type="ECO:0000256" key="1">
    <source>
        <dbReference type="ARBA" id="ARBA00004127"/>
    </source>
</evidence>
<sequence length="121" mass="13415">MSYRGELETTRHAGHYSEAGFWRKLGQYAGAAGRELVEKALLMYYAARRDETPAWARATIYGALGYFIAPFDAVVDITPVVGYSDDLGVLALAFVTVARYIDDGVRAQAAERARRWFGDDA</sequence>
<dbReference type="InterPro" id="IPR016983">
    <property type="entry name" value="UCP031804"/>
</dbReference>
<keyword evidence="3" id="KW-1133">Transmembrane helix</keyword>
<keyword evidence="2" id="KW-0812">Transmembrane</keyword>
<dbReference type="Pfam" id="PF06803">
    <property type="entry name" value="DUF1232"/>
    <property type="match status" value="1"/>
</dbReference>
<dbReference type="RefSeq" id="WP_206561531.1">
    <property type="nucleotide sequence ID" value="NZ_JAFKCZ010000012.1"/>
</dbReference>
<dbReference type="PIRSF" id="PIRSF031804">
    <property type="entry name" value="UCP031804"/>
    <property type="match status" value="1"/>
</dbReference>
<gene>
    <name evidence="6" type="ORF">JYP50_15835</name>
</gene>
<evidence type="ECO:0000259" key="5">
    <source>
        <dbReference type="Pfam" id="PF06803"/>
    </source>
</evidence>
<proteinExistence type="predicted"/>
<reference evidence="6" key="1">
    <citation type="submission" date="2021-02" db="EMBL/GenBank/DDBJ databases">
        <title>PHA producing bacteria isolated from coastal sediment in Guangdong, Shenzhen.</title>
        <authorList>
            <person name="Zheng W."/>
            <person name="Yu S."/>
            <person name="Huang Y."/>
        </authorList>
    </citation>
    <scope>NUCLEOTIDE SEQUENCE</scope>
    <source>
        <strain evidence="6">TN14-10</strain>
    </source>
</reference>
<protein>
    <submittedName>
        <fullName evidence="6">DUF1232 domain-containing protein</fullName>
    </submittedName>
</protein>
<comment type="subcellular location">
    <subcellularLocation>
        <location evidence="1">Endomembrane system</location>
        <topology evidence="1">Multi-pass membrane protein</topology>
    </subcellularLocation>
</comment>
<evidence type="ECO:0000256" key="3">
    <source>
        <dbReference type="ARBA" id="ARBA00022989"/>
    </source>
</evidence>
<evidence type="ECO:0000313" key="7">
    <source>
        <dbReference type="Proteomes" id="UP000664303"/>
    </source>
</evidence>
<dbReference type="AlphaFoldDB" id="A0A939DGW1"/>
<comment type="caution">
    <text evidence="6">The sequence shown here is derived from an EMBL/GenBank/DDBJ whole genome shotgun (WGS) entry which is preliminary data.</text>
</comment>
<organism evidence="6 7">
    <name type="scientific">Parahaliea mediterranea</name>
    <dbReference type="NCBI Taxonomy" id="651086"/>
    <lineage>
        <taxon>Bacteria</taxon>
        <taxon>Pseudomonadati</taxon>
        <taxon>Pseudomonadota</taxon>
        <taxon>Gammaproteobacteria</taxon>
        <taxon>Cellvibrionales</taxon>
        <taxon>Halieaceae</taxon>
        <taxon>Parahaliea</taxon>
    </lineage>
</organism>
<evidence type="ECO:0000256" key="4">
    <source>
        <dbReference type="ARBA" id="ARBA00023136"/>
    </source>
</evidence>
<dbReference type="EMBL" id="JAFKCZ010000012">
    <property type="protein sequence ID" value="MBN7798080.1"/>
    <property type="molecule type" value="Genomic_DNA"/>
</dbReference>
<evidence type="ECO:0000256" key="2">
    <source>
        <dbReference type="ARBA" id="ARBA00022692"/>
    </source>
</evidence>
<accession>A0A939DGW1</accession>
<name>A0A939DGW1_9GAMM</name>
<keyword evidence="7" id="KW-1185">Reference proteome</keyword>